<protein>
    <submittedName>
        <fullName evidence="1">Uncharacterized protein</fullName>
    </submittedName>
</protein>
<organism evidence="1 2">
    <name type="scientific">Novosphingobium kalidii</name>
    <dbReference type="NCBI Taxonomy" id="3230299"/>
    <lineage>
        <taxon>Bacteria</taxon>
        <taxon>Pseudomonadati</taxon>
        <taxon>Pseudomonadota</taxon>
        <taxon>Alphaproteobacteria</taxon>
        <taxon>Sphingomonadales</taxon>
        <taxon>Sphingomonadaceae</taxon>
        <taxon>Novosphingobium</taxon>
    </lineage>
</organism>
<sequence length="84" mass="8644">MSDGGTPDRQRIENLPPKALTPEIEALFPIMLPPGPRAKGADFNALAAILNTAGAANRAAGLRAGDLRRTAPVQLPAVAQGCTT</sequence>
<name>A0ABV2D3S6_9SPHN</name>
<comment type="caution">
    <text evidence="1">The sequence shown here is derived from an EMBL/GenBank/DDBJ whole genome shotgun (WGS) entry which is preliminary data.</text>
</comment>
<evidence type="ECO:0000313" key="1">
    <source>
        <dbReference type="EMBL" id="MET1756448.1"/>
    </source>
</evidence>
<dbReference type="EMBL" id="JBEWLY010000021">
    <property type="protein sequence ID" value="MET1756448.1"/>
    <property type="molecule type" value="Genomic_DNA"/>
</dbReference>
<accession>A0ABV2D3S6</accession>
<dbReference type="Proteomes" id="UP001548713">
    <property type="component" value="Unassembled WGS sequence"/>
</dbReference>
<gene>
    <name evidence="1" type="ORF">ABVV53_13465</name>
</gene>
<proteinExistence type="predicted"/>
<reference evidence="1 2" key="1">
    <citation type="submission" date="2024-07" db="EMBL/GenBank/DDBJ databases">
        <title>Novosphingobium kalidii RD2P27.</title>
        <authorList>
            <person name="Sun J.-Q."/>
        </authorList>
    </citation>
    <scope>NUCLEOTIDE SEQUENCE [LARGE SCALE GENOMIC DNA]</scope>
    <source>
        <strain evidence="1 2">RD2P27</strain>
    </source>
</reference>
<keyword evidence="2" id="KW-1185">Reference proteome</keyword>
<dbReference type="RefSeq" id="WP_353984938.1">
    <property type="nucleotide sequence ID" value="NZ_JBEWLY010000021.1"/>
</dbReference>
<evidence type="ECO:0000313" key="2">
    <source>
        <dbReference type="Proteomes" id="UP001548713"/>
    </source>
</evidence>